<name>A0A0G1ZGR5_UNCK3</name>
<proteinExistence type="predicted"/>
<dbReference type="InterPro" id="IPR003798">
    <property type="entry name" value="DNA_recombination_RmuC"/>
</dbReference>
<protein>
    <recommendedName>
        <fullName evidence="4">RmuC-domain protein</fullName>
    </recommendedName>
</protein>
<evidence type="ECO:0000256" key="1">
    <source>
        <dbReference type="SAM" id="Phobius"/>
    </source>
</evidence>
<dbReference type="AlphaFoldDB" id="A0A0G1ZGR5"/>
<sequence length="328" mass="37010">MLELIIIAVLGVALTIALMILLIRKPTTTDAGMGKTVDIIAQAVQKVQAEQRATQEVQRDLKAELRGTSDSLKNLFTESQEREKRDQEHQRNITTIIRNVESVMRGSKTKGMAGENIIREILKIFPQDAMAYNAKVGSKVVEFGLKLPDGRIVPIDSKILAVDELAALDQSEDEAAKLRIIPKIEQLVLRQAREVSEYISPPATYEWAIMAVPDSLHYLLKDSIMRAYRDHHVIIIPYGMTVPYLLTFLDLHRKHAVHLDEERVKAFLVELGHSLSKMDEILDNKVAKGNVMIQNAYNEYKQIVSKVRGDSLALHQTGHKELVSHHDD</sequence>
<feature type="transmembrane region" description="Helical" evidence="1">
    <location>
        <begin position="6"/>
        <end position="23"/>
    </location>
</feature>
<dbReference type="EMBL" id="LCRB01000001">
    <property type="protein sequence ID" value="KKW27092.1"/>
    <property type="molecule type" value="Genomic_DNA"/>
</dbReference>
<accession>A0A0G1ZGR5</accession>
<evidence type="ECO:0000313" key="2">
    <source>
        <dbReference type="EMBL" id="KKW27092.1"/>
    </source>
</evidence>
<gene>
    <name evidence="2" type="ORF">VF00_C0001G0027</name>
</gene>
<reference evidence="2 3" key="1">
    <citation type="journal article" date="2015" name="Nature">
        <title>rRNA introns, odd ribosomes, and small enigmatic genomes across a large radiation of phyla.</title>
        <authorList>
            <person name="Brown C.T."/>
            <person name="Hug L.A."/>
            <person name="Thomas B.C."/>
            <person name="Sharon I."/>
            <person name="Castelle C.J."/>
            <person name="Singh A."/>
            <person name="Wilkins M.J."/>
            <person name="Williams K.H."/>
            <person name="Banfield J.F."/>
        </authorList>
    </citation>
    <scope>NUCLEOTIDE SEQUENCE [LARGE SCALE GENOMIC DNA]</scope>
</reference>
<dbReference type="Pfam" id="PF02646">
    <property type="entry name" value="RmuC"/>
    <property type="match status" value="1"/>
</dbReference>
<evidence type="ECO:0008006" key="4">
    <source>
        <dbReference type="Google" id="ProtNLM"/>
    </source>
</evidence>
<keyword evidence="1" id="KW-0472">Membrane</keyword>
<dbReference type="Proteomes" id="UP000034913">
    <property type="component" value="Unassembled WGS sequence"/>
</dbReference>
<organism evidence="2 3">
    <name type="scientific">candidate division Kazan bacterium GW2011_GWB1_52_7</name>
    <dbReference type="NCBI Taxonomy" id="1620414"/>
    <lineage>
        <taxon>Bacteria</taxon>
        <taxon>Bacteria division Kazan-3B-28</taxon>
    </lineage>
</organism>
<keyword evidence="1" id="KW-1133">Transmembrane helix</keyword>
<comment type="caution">
    <text evidence="2">The sequence shown here is derived from an EMBL/GenBank/DDBJ whole genome shotgun (WGS) entry which is preliminary data.</text>
</comment>
<evidence type="ECO:0000313" key="3">
    <source>
        <dbReference type="Proteomes" id="UP000034913"/>
    </source>
</evidence>
<keyword evidence="1" id="KW-0812">Transmembrane</keyword>